<dbReference type="Pfam" id="PF13354">
    <property type="entry name" value="Beta-lactamase2"/>
    <property type="match status" value="1"/>
</dbReference>
<dbReference type="RefSeq" id="WP_378529391.1">
    <property type="nucleotide sequence ID" value="NZ_JBHSBH010000002.1"/>
</dbReference>
<evidence type="ECO:0000256" key="3">
    <source>
        <dbReference type="ARBA" id="ARBA00022801"/>
    </source>
</evidence>
<dbReference type="PANTHER" id="PTHR35333">
    <property type="entry name" value="BETA-LACTAMASE"/>
    <property type="match status" value="1"/>
</dbReference>
<dbReference type="PROSITE" id="PS51257">
    <property type="entry name" value="PROKAR_LIPOPROTEIN"/>
    <property type="match status" value="1"/>
</dbReference>
<dbReference type="SUPFAM" id="SSF56601">
    <property type="entry name" value="beta-lactamase/transpeptidase-like"/>
    <property type="match status" value="1"/>
</dbReference>
<dbReference type="EMBL" id="JBHSBH010000002">
    <property type="protein sequence ID" value="MFC3994524.1"/>
    <property type="molecule type" value="Genomic_DNA"/>
</dbReference>
<evidence type="ECO:0000313" key="9">
    <source>
        <dbReference type="EMBL" id="MFC3994524.1"/>
    </source>
</evidence>
<reference evidence="10" key="1">
    <citation type="journal article" date="2019" name="Int. J. Syst. Evol. Microbiol.">
        <title>The Global Catalogue of Microorganisms (GCM) 10K type strain sequencing project: providing services to taxonomists for standard genome sequencing and annotation.</title>
        <authorList>
            <consortium name="The Broad Institute Genomics Platform"/>
            <consortium name="The Broad Institute Genome Sequencing Center for Infectious Disease"/>
            <person name="Wu L."/>
            <person name="Ma J."/>
        </authorList>
    </citation>
    <scope>NUCLEOTIDE SEQUENCE [LARGE SCALE GENOMIC DNA]</scope>
    <source>
        <strain evidence="10">TBRC 1826</strain>
    </source>
</reference>
<keyword evidence="7" id="KW-0732">Signal</keyword>
<dbReference type="NCBIfam" id="NF033103">
    <property type="entry name" value="bla_class_A"/>
    <property type="match status" value="1"/>
</dbReference>
<dbReference type="EC" id="3.5.2.6" evidence="2 5"/>
<dbReference type="PANTHER" id="PTHR35333:SF3">
    <property type="entry name" value="BETA-LACTAMASE-TYPE TRANSPEPTIDASE FOLD CONTAINING PROTEIN"/>
    <property type="match status" value="1"/>
</dbReference>
<evidence type="ECO:0000256" key="7">
    <source>
        <dbReference type="SAM" id="SignalP"/>
    </source>
</evidence>
<evidence type="ECO:0000256" key="2">
    <source>
        <dbReference type="ARBA" id="ARBA00012865"/>
    </source>
</evidence>
<keyword evidence="4 5" id="KW-0046">Antibiotic resistance</keyword>
<dbReference type="InterPro" id="IPR012338">
    <property type="entry name" value="Beta-lactam/transpept-like"/>
</dbReference>
<evidence type="ECO:0000256" key="5">
    <source>
        <dbReference type="RuleBase" id="RU361140"/>
    </source>
</evidence>
<feature type="region of interest" description="Disordered" evidence="6">
    <location>
        <begin position="29"/>
        <end position="50"/>
    </location>
</feature>
<comment type="catalytic activity">
    <reaction evidence="5">
        <text>a beta-lactam + H2O = a substituted beta-amino acid</text>
        <dbReference type="Rhea" id="RHEA:20401"/>
        <dbReference type="ChEBI" id="CHEBI:15377"/>
        <dbReference type="ChEBI" id="CHEBI:35627"/>
        <dbReference type="ChEBI" id="CHEBI:140347"/>
        <dbReference type="EC" id="3.5.2.6"/>
    </reaction>
</comment>
<sequence>MPIPHPRRAGTVASATAALALLAGCAAGGGADAPTSATPEGSPAGSPTPFEEGFERLESDFDARLGVYAVDTGSDETVAYRADERFAYASTHKAFSVGALLRENSLEEMEEVVTYTEDDLVNWSPITEEHVGTGMTLLEVSDAAVRYSDNTAANLLFEELGGPGGLDAALEEVGDDVTRVDRIEPGLSEWAPGDDRDTSTPQAMATTLRAYTLGDALPEEKSEILIDMLKRNTTGDALIRAGVPEGWEVGDKTGNANYGTRNDIGILWPPDGDPIVLAVMSSRDAEDADHDDALIAEAAEVVIDTLA</sequence>
<dbReference type="Gene3D" id="3.40.710.10">
    <property type="entry name" value="DD-peptidase/beta-lactamase superfamily"/>
    <property type="match status" value="1"/>
</dbReference>
<dbReference type="PROSITE" id="PS00146">
    <property type="entry name" value="BETA_LACTAMASE_A"/>
    <property type="match status" value="1"/>
</dbReference>
<organism evidence="9 10">
    <name type="scientific">Nocardiopsis sediminis</name>
    <dbReference type="NCBI Taxonomy" id="1778267"/>
    <lineage>
        <taxon>Bacteria</taxon>
        <taxon>Bacillati</taxon>
        <taxon>Actinomycetota</taxon>
        <taxon>Actinomycetes</taxon>
        <taxon>Streptosporangiales</taxon>
        <taxon>Nocardiopsidaceae</taxon>
        <taxon>Nocardiopsis</taxon>
    </lineage>
</organism>
<evidence type="ECO:0000313" key="10">
    <source>
        <dbReference type="Proteomes" id="UP001595847"/>
    </source>
</evidence>
<evidence type="ECO:0000256" key="6">
    <source>
        <dbReference type="SAM" id="MobiDB-lite"/>
    </source>
</evidence>
<dbReference type="PRINTS" id="PR00118">
    <property type="entry name" value="BLACTAMASEA"/>
</dbReference>
<dbReference type="InterPro" id="IPR045155">
    <property type="entry name" value="Beta-lactam_cat"/>
</dbReference>
<accession>A0ABV8FEN6</accession>
<comment type="similarity">
    <text evidence="1 5">Belongs to the class-A beta-lactamase family.</text>
</comment>
<keyword evidence="3 5" id="KW-0378">Hydrolase</keyword>
<evidence type="ECO:0000256" key="4">
    <source>
        <dbReference type="ARBA" id="ARBA00023251"/>
    </source>
</evidence>
<evidence type="ECO:0000256" key="1">
    <source>
        <dbReference type="ARBA" id="ARBA00009009"/>
    </source>
</evidence>
<gene>
    <name evidence="9" type="primary">bla</name>
    <name evidence="9" type="ORF">ACFOVU_01245</name>
</gene>
<name>A0ABV8FEN6_9ACTN</name>
<comment type="caution">
    <text evidence="9">The sequence shown here is derived from an EMBL/GenBank/DDBJ whole genome shotgun (WGS) entry which is preliminary data.</text>
</comment>
<feature type="chain" id="PRO_5047224651" description="Beta-lactamase" evidence="7">
    <location>
        <begin position="29"/>
        <end position="307"/>
    </location>
</feature>
<dbReference type="InterPro" id="IPR000871">
    <property type="entry name" value="Beta-lactam_class-A"/>
</dbReference>
<evidence type="ECO:0000259" key="8">
    <source>
        <dbReference type="Pfam" id="PF13354"/>
    </source>
</evidence>
<feature type="signal peptide" evidence="7">
    <location>
        <begin position="1"/>
        <end position="28"/>
    </location>
</feature>
<dbReference type="GO" id="GO:0008800">
    <property type="term" value="F:beta-lactamase activity"/>
    <property type="evidence" value="ECO:0007669"/>
    <property type="project" value="UniProtKB-EC"/>
</dbReference>
<feature type="domain" description="Beta-lactamase class A catalytic" evidence="8">
    <location>
        <begin position="66"/>
        <end position="280"/>
    </location>
</feature>
<dbReference type="InterPro" id="IPR023650">
    <property type="entry name" value="Beta-lactam_class-A_AS"/>
</dbReference>
<protein>
    <recommendedName>
        <fullName evidence="2 5">Beta-lactamase</fullName>
        <ecNumber evidence="2 5">3.5.2.6</ecNumber>
    </recommendedName>
</protein>
<keyword evidence="10" id="KW-1185">Reference proteome</keyword>
<proteinExistence type="inferred from homology"/>
<dbReference type="Proteomes" id="UP001595847">
    <property type="component" value="Unassembled WGS sequence"/>
</dbReference>